<accession>A0A2S6IC62</accession>
<organism evidence="1 2">
    <name type="scientific">Kineococcus xinjiangensis</name>
    <dbReference type="NCBI Taxonomy" id="512762"/>
    <lineage>
        <taxon>Bacteria</taxon>
        <taxon>Bacillati</taxon>
        <taxon>Actinomycetota</taxon>
        <taxon>Actinomycetes</taxon>
        <taxon>Kineosporiales</taxon>
        <taxon>Kineosporiaceae</taxon>
        <taxon>Kineococcus</taxon>
    </lineage>
</organism>
<evidence type="ECO:0008006" key="3">
    <source>
        <dbReference type="Google" id="ProtNLM"/>
    </source>
</evidence>
<gene>
    <name evidence="1" type="ORF">CLV92_1241</name>
</gene>
<dbReference type="AlphaFoldDB" id="A0A2S6IC62"/>
<sequence length="32" mass="3216">MPSTVTGVVSRAKGVPVELVEIVVPDPGPGEV</sequence>
<keyword evidence="2" id="KW-1185">Reference proteome</keyword>
<feature type="non-terminal residue" evidence="1">
    <location>
        <position position="32"/>
    </location>
</feature>
<name>A0A2S6IC62_9ACTN</name>
<dbReference type="EMBL" id="PTJD01000024">
    <property type="protein sequence ID" value="PPK90777.1"/>
    <property type="molecule type" value="Genomic_DNA"/>
</dbReference>
<evidence type="ECO:0000313" key="2">
    <source>
        <dbReference type="Proteomes" id="UP000239485"/>
    </source>
</evidence>
<comment type="caution">
    <text evidence="1">The sequence shown here is derived from an EMBL/GenBank/DDBJ whole genome shotgun (WGS) entry which is preliminary data.</text>
</comment>
<evidence type="ECO:0000313" key="1">
    <source>
        <dbReference type="EMBL" id="PPK90777.1"/>
    </source>
</evidence>
<proteinExistence type="predicted"/>
<protein>
    <recommendedName>
        <fullName evidence="3">Alcohol dehydrogenase-like protein</fullName>
    </recommendedName>
</protein>
<dbReference type="Proteomes" id="UP000239485">
    <property type="component" value="Unassembled WGS sequence"/>
</dbReference>
<reference evidence="1 2" key="1">
    <citation type="submission" date="2018-02" db="EMBL/GenBank/DDBJ databases">
        <title>Genomic Encyclopedia of Archaeal and Bacterial Type Strains, Phase II (KMG-II): from individual species to whole genera.</title>
        <authorList>
            <person name="Goeker M."/>
        </authorList>
    </citation>
    <scope>NUCLEOTIDE SEQUENCE [LARGE SCALE GENOMIC DNA]</scope>
    <source>
        <strain evidence="1 2">DSM 22857</strain>
    </source>
</reference>